<dbReference type="Proteomes" id="UP001548587">
    <property type="component" value="Unassembled WGS sequence"/>
</dbReference>
<dbReference type="RefSeq" id="WP_209927786.1">
    <property type="nucleotide sequence ID" value="NZ_JBEWCH010000022.1"/>
</dbReference>
<reference evidence="1 2" key="1">
    <citation type="submission" date="2024-06" db="EMBL/GenBank/DDBJ databases">
        <title>Burkholderia sola in Mexico.</title>
        <authorList>
            <person name="Estrada P."/>
        </authorList>
    </citation>
    <scope>NUCLEOTIDE SEQUENCE [LARGE SCALE GENOMIC DNA]</scope>
    <source>
        <strain evidence="1 2">CpTa8-5</strain>
    </source>
</reference>
<protein>
    <submittedName>
        <fullName evidence="1">Uncharacterized protein</fullName>
    </submittedName>
</protein>
<proteinExistence type="predicted"/>
<evidence type="ECO:0000313" key="2">
    <source>
        <dbReference type="Proteomes" id="UP001548587"/>
    </source>
</evidence>
<evidence type="ECO:0000313" key="1">
    <source>
        <dbReference type="EMBL" id="MET1477895.1"/>
    </source>
</evidence>
<keyword evidence="2" id="KW-1185">Reference proteome</keyword>
<feature type="non-terminal residue" evidence="1">
    <location>
        <position position="1"/>
    </location>
</feature>
<dbReference type="EMBL" id="JBEWCH010000022">
    <property type="protein sequence ID" value="MET1477895.1"/>
    <property type="molecule type" value="Genomic_DNA"/>
</dbReference>
<gene>
    <name evidence="1" type="ORF">ABXL37_26950</name>
</gene>
<organism evidence="1 2">
    <name type="scientific">Burkholderia sola</name>
    <dbReference type="NCBI Taxonomy" id="2843302"/>
    <lineage>
        <taxon>Bacteria</taxon>
        <taxon>Pseudomonadati</taxon>
        <taxon>Pseudomonadota</taxon>
        <taxon>Betaproteobacteria</taxon>
        <taxon>Burkholderiales</taxon>
        <taxon>Burkholderiaceae</taxon>
        <taxon>Burkholderia</taxon>
        <taxon>Burkholderia cepacia complex</taxon>
    </lineage>
</organism>
<name>A0ABV2CFQ9_9BURK</name>
<comment type="caution">
    <text evidence="1">The sequence shown here is derived from an EMBL/GenBank/DDBJ whole genome shotgun (WGS) entry which is preliminary data.</text>
</comment>
<accession>A0ABV2CFQ9</accession>
<sequence>SFTVVNSGSCISSIPRIGLSAQGHEHDISNAPPAKPVYTVPKFNSLLGLSPDYVDSPVDNPPDPHASG</sequence>